<reference evidence="1" key="1">
    <citation type="submission" date="2020-12" db="EMBL/GenBank/DDBJ databases">
        <title>Metabolic potential, ecology and presence of endohyphal bacteria is reflected in genomic diversity of Mucoromycotina.</title>
        <authorList>
            <person name="Muszewska A."/>
            <person name="Okrasinska A."/>
            <person name="Steczkiewicz K."/>
            <person name="Drgas O."/>
            <person name="Orlowska M."/>
            <person name="Perlinska-Lenart U."/>
            <person name="Aleksandrzak-Piekarczyk T."/>
            <person name="Szatraj K."/>
            <person name="Zielenkiewicz U."/>
            <person name="Pilsyk S."/>
            <person name="Malc E."/>
            <person name="Mieczkowski P."/>
            <person name="Kruszewska J.S."/>
            <person name="Biernat P."/>
            <person name="Pawlowska J."/>
        </authorList>
    </citation>
    <scope>NUCLEOTIDE SEQUENCE</scope>
    <source>
        <strain evidence="1">WA0000017839</strain>
    </source>
</reference>
<dbReference type="OrthoDB" id="10486430at2759"/>
<keyword evidence="2" id="KW-1185">Reference proteome</keyword>
<evidence type="ECO:0000313" key="2">
    <source>
        <dbReference type="Proteomes" id="UP000603453"/>
    </source>
</evidence>
<comment type="caution">
    <text evidence="1">The sequence shown here is derived from an EMBL/GenBank/DDBJ whole genome shotgun (WGS) entry which is preliminary data.</text>
</comment>
<sequence>MRVKNSLKYGEEADDAYEKEENRGPDIVYIKNVFMEINRIYKRPKEDGMISTHDLFVLRGVREFLRSAFTECTSSMRANYHLAITLPTHWDLKIREKVIRELFITSKLVRLTDHQDKLLFYSQLESDFCYLQSEANNKHCGINEKFVNGKRYMLCTLALMDNHQCIHLDLFTAHYPPATSTNDYFVPRLIKAIRFRVVCKLKIDINDIATCLKRHNIHTKLDILKQLMSDYENRVHPLFQNPKKYPWNKIFDFQPFEQSFLGTRAYKNDLIPPKVRLLTVKDIYKDKLDIMEKAFGEQMQCLWRSNSDGKPVSILNNLRETQCFEDLLLLGFLKDWLVRFGKAHNYGLMSFGVSRSLCAKYSFERTMHGSVIRIKQQLKESSIIREPIVIPSYQQVDCFSDNSKLSTIVNIDVLPKSIKFAYASVERNSHVRTSFNYNQCMKESIDRLFSSFKGHFADIRFMPNLMKELADNGSGVYHLLHRRFNLADFFATPTAVLPNKDFPFCIAKDEITLPQPGYRLIFLVMYLSHIHKTTLISMNENLDNYWTHKNIGYVISVEKTILDNIFGSKERIKELLFMSGILQINHHHRKVKICTVGGSIPSIIQEHIVDLDQQMKTYFIVAQLHDTHIQLTLHQIVRLLSTEKNVNTIIVQDDVIEIENVNTALCKSIWNYMISKCEINYCHIHIKHRGKELHDGISSFKNYTDTFHELNVQLSKILTSNSTQDLYEEHTIGLSKVCDCSTQLCLVDIIEFGFKPVMDIIVNIVADSLSNTERNFGNYDVKSVFMLGNIFELPYKSNIYKAYALMLEREINNSIRQKEKDAHVFVLEKSFSEMIQPLKNKKPYMLDNFFQGSLQQVSRYTYGIRVKNMIIRGPVKPFLSCKIEYGQNYVVDSNNILPILEEGQVIPISGLVRKLELEFSSRKGNKNRCNISLGN</sequence>
<dbReference type="AlphaFoldDB" id="A0A8H7QNL3"/>
<proteinExistence type="predicted"/>
<name>A0A8H7QNL3_9FUNG</name>
<accession>A0A8H7QNL3</accession>
<gene>
    <name evidence="1" type="ORF">INT47_005601</name>
</gene>
<dbReference type="Proteomes" id="UP000603453">
    <property type="component" value="Unassembled WGS sequence"/>
</dbReference>
<evidence type="ECO:0000313" key="1">
    <source>
        <dbReference type="EMBL" id="KAG2194925.1"/>
    </source>
</evidence>
<dbReference type="EMBL" id="JAEPRD010000183">
    <property type="protein sequence ID" value="KAG2194925.1"/>
    <property type="molecule type" value="Genomic_DNA"/>
</dbReference>
<protein>
    <submittedName>
        <fullName evidence="1">Uncharacterized protein</fullName>
    </submittedName>
</protein>
<organism evidence="1 2">
    <name type="scientific">Mucor saturninus</name>
    <dbReference type="NCBI Taxonomy" id="64648"/>
    <lineage>
        <taxon>Eukaryota</taxon>
        <taxon>Fungi</taxon>
        <taxon>Fungi incertae sedis</taxon>
        <taxon>Mucoromycota</taxon>
        <taxon>Mucoromycotina</taxon>
        <taxon>Mucoromycetes</taxon>
        <taxon>Mucorales</taxon>
        <taxon>Mucorineae</taxon>
        <taxon>Mucoraceae</taxon>
        <taxon>Mucor</taxon>
    </lineage>
</organism>